<dbReference type="PANTHER" id="PTHR35851:SF1">
    <property type="entry name" value="CELL DIVISION PROTEIN FTSQ"/>
    <property type="match status" value="1"/>
</dbReference>
<evidence type="ECO:0000256" key="10">
    <source>
        <dbReference type="SAM" id="Coils"/>
    </source>
</evidence>
<evidence type="ECO:0000256" key="7">
    <source>
        <dbReference type="ARBA" id="ARBA00023136"/>
    </source>
</evidence>
<name>A0A3S4UQ14_9HYPH</name>
<evidence type="ECO:0000256" key="8">
    <source>
        <dbReference type="ARBA" id="ARBA00023306"/>
    </source>
</evidence>
<dbReference type="InterPro" id="IPR045335">
    <property type="entry name" value="FtsQ_C_sf"/>
</dbReference>
<proteinExistence type="inferred from homology"/>
<dbReference type="Proteomes" id="UP000287687">
    <property type="component" value="Unassembled WGS sequence"/>
</dbReference>
<sequence>MDGGGRVVFALIGRKSGETRSHPQDSYAGGDDRRVLPRPLRRIVRFGISLATGRIHVPDHVGTLATFAFMGSVGLYGMSLGGHAQDVAQATTAAVGFAIEDVRVSGNSETSEIDILQLLGLDGTTSLVALDVDAARRKLSELPWVQYAEVRKVYPRTIEVMLKEREAFGVWQHGSDLSLIERNGSIIAPLRDSKFASLPLFVGRGAEAAAAKFVDDMAEWPEIRSRVKAYVRVAGRRWDLHLDNGVVLKLPETNVPKALTVLARLEKEQKLLERDVAAVDLRLEDRTTIELTAAATQRRNDAVEARNKALKKAGET</sequence>
<dbReference type="Gene3D" id="3.10.20.310">
    <property type="entry name" value="membrane protein fhac"/>
    <property type="match status" value="1"/>
</dbReference>
<protein>
    <recommendedName>
        <fullName evidence="9">Cell division protein FtsQ</fullName>
    </recommendedName>
</protein>
<feature type="coiled-coil region" evidence="10">
    <location>
        <begin position="262"/>
        <end position="313"/>
    </location>
</feature>
<keyword evidence="5 9" id="KW-0812">Transmembrane</keyword>
<dbReference type="Gene3D" id="3.40.50.11690">
    <property type="entry name" value="Cell division protein FtsQ/DivIB"/>
    <property type="match status" value="1"/>
</dbReference>
<keyword evidence="4 9" id="KW-0132">Cell division</keyword>
<evidence type="ECO:0000256" key="9">
    <source>
        <dbReference type="HAMAP-Rule" id="MF_00911"/>
    </source>
</evidence>
<evidence type="ECO:0000259" key="11">
    <source>
        <dbReference type="PROSITE" id="PS51779"/>
    </source>
</evidence>
<comment type="caution">
    <text evidence="12">The sequence shown here is derived from an EMBL/GenBank/DDBJ whole genome shotgun (WGS) entry which is preliminary data.</text>
</comment>
<evidence type="ECO:0000256" key="3">
    <source>
        <dbReference type="ARBA" id="ARBA00022519"/>
    </source>
</evidence>
<dbReference type="InterPro" id="IPR026579">
    <property type="entry name" value="FtsQ"/>
</dbReference>
<keyword evidence="7 9" id="KW-0472">Membrane</keyword>
<dbReference type="AlphaFoldDB" id="A0A3S4UQ14"/>
<dbReference type="InterPro" id="IPR005548">
    <property type="entry name" value="Cell_div_FtsQ/DivIB_C"/>
</dbReference>
<reference evidence="12 13" key="1">
    <citation type="submission" date="2019-01" db="EMBL/GenBank/DDBJ databases">
        <title>The draft genome of Rhizobium sp. 24NR.</title>
        <authorList>
            <person name="Liu L."/>
            <person name="Liang L."/>
            <person name="Shi S."/>
            <person name="Xu L."/>
            <person name="Wang X."/>
            <person name="Li L."/>
            <person name="Zhang X."/>
        </authorList>
    </citation>
    <scope>NUCLEOTIDE SEQUENCE [LARGE SCALE GENOMIC DNA]</scope>
    <source>
        <strain evidence="12 13">24NR</strain>
    </source>
</reference>
<comment type="function">
    <text evidence="9">Essential cell division protein.</text>
</comment>
<dbReference type="Pfam" id="PF08478">
    <property type="entry name" value="POTRA_1"/>
    <property type="match status" value="1"/>
</dbReference>
<keyword evidence="6 9" id="KW-1133">Transmembrane helix</keyword>
<comment type="similarity">
    <text evidence="9">Belongs to the FtsQ/DivIB family. FtsQ subfamily.</text>
</comment>
<keyword evidence="10" id="KW-0175">Coiled coil</keyword>
<keyword evidence="2 9" id="KW-1003">Cell membrane</keyword>
<evidence type="ECO:0000256" key="5">
    <source>
        <dbReference type="ARBA" id="ARBA00022692"/>
    </source>
</evidence>
<dbReference type="EMBL" id="SBIP01000002">
    <property type="protein sequence ID" value="RWX78478.1"/>
    <property type="molecule type" value="Genomic_DNA"/>
</dbReference>
<dbReference type="OrthoDB" id="9783091at2"/>
<evidence type="ECO:0000313" key="13">
    <source>
        <dbReference type="Proteomes" id="UP000287687"/>
    </source>
</evidence>
<dbReference type="GO" id="GO:0005886">
    <property type="term" value="C:plasma membrane"/>
    <property type="evidence" value="ECO:0007669"/>
    <property type="project" value="UniProtKB-SubCell"/>
</dbReference>
<evidence type="ECO:0000313" key="12">
    <source>
        <dbReference type="EMBL" id="RWX78478.1"/>
    </source>
</evidence>
<accession>A0A3S4UQ14</accession>
<dbReference type="InterPro" id="IPR013685">
    <property type="entry name" value="POTRA_FtsQ_type"/>
</dbReference>
<evidence type="ECO:0000256" key="1">
    <source>
        <dbReference type="ARBA" id="ARBA00004370"/>
    </source>
</evidence>
<gene>
    <name evidence="9" type="primary">ftsQ</name>
    <name evidence="12" type="ORF">EPK99_07635</name>
</gene>
<dbReference type="PANTHER" id="PTHR35851">
    <property type="entry name" value="CELL DIVISION PROTEIN FTSQ"/>
    <property type="match status" value="1"/>
</dbReference>
<keyword evidence="13" id="KW-1185">Reference proteome</keyword>
<dbReference type="GO" id="GO:0043093">
    <property type="term" value="P:FtsZ-dependent cytokinesis"/>
    <property type="evidence" value="ECO:0007669"/>
    <property type="project" value="UniProtKB-UniRule"/>
</dbReference>
<organism evidence="12 13">
    <name type="scientific">Neorhizobium lilium</name>
    <dbReference type="NCBI Taxonomy" id="2503024"/>
    <lineage>
        <taxon>Bacteria</taxon>
        <taxon>Pseudomonadati</taxon>
        <taxon>Pseudomonadota</taxon>
        <taxon>Alphaproteobacteria</taxon>
        <taxon>Hyphomicrobiales</taxon>
        <taxon>Rhizobiaceae</taxon>
        <taxon>Rhizobium/Agrobacterium group</taxon>
        <taxon>Neorhizobium</taxon>
    </lineage>
</organism>
<evidence type="ECO:0000256" key="6">
    <source>
        <dbReference type="ARBA" id="ARBA00022989"/>
    </source>
</evidence>
<feature type="domain" description="POTRA" evidence="11">
    <location>
        <begin position="97"/>
        <end position="165"/>
    </location>
</feature>
<evidence type="ECO:0000256" key="2">
    <source>
        <dbReference type="ARBA" id="ARBA00022475"/>
    </source>
</evidence>
<dbReference type="HAMAP" id="MF_00911">
    <property type="entry name" value="FtsQ_subfam"/>
    <property type="match status" value="1"/>
</dbReference>
<dbReference type="PROSITE" id="PS51779">
    <property type="entry name" value="POTRA"/>
    <property type="match status" value="1"/>
</dbReference>
<comment type="subcellular location">
    <subcellularLocation>
        <location evidence="9">Cell inner membrane</location>
        <topology evidence="9">Single-pass type II membrane protein</topology>
    </subcellularLocation>
    <subcellularLocation>
        <location evidence="1">Membrane</location>
    </subcellularLocation>
    <text evidence="9">Localizes to the division septum.</text>
</comment>
<dbReference type="GO" id="GO:0090529">
    <property type="term" value="P:cell septum assembly"/>
    <property type="evidence" value="ECO:0007669"/>
    <property type="project" value="InterPro"/>
</dbReference>
<keyword evidence="3 9" id="KW-0997">Cell inner membrane</keyword>
<dbReference type="InterPro" id="IPR034746">
    <property type="entry name" value="POTRA"/>
</dbReference>
<keyword evidence="8 9" id="KW-0131">Cell cycle</keyword>
<dbReference type="GO" id="GO:0032153">
    <property type="term" value="C:cell division site"/>
    <property type="evidence" value="ECO:0007669"/>
    <property type="project" value="UniProtKB-UniRule"/>
</dbReference>
<evidence type="ECO:0000256" key="4">
    <source>
        <dbReference type="ARBA" id="ARBA00022618"/>
    </source>
</evidence>
<dbReference type="Pfam" id="PF03799">
    <property type="entry name" value="FtsQ_DivIB_C"/>
    <property type="match status" value="1"/>
</dbReference>